<dbReference type="OrthoDB" id="9764669at2"/>
<gene>
    <name evidence="15" type="ORF">SAMN05421779_105195</name>
</gene>
<keyword evidence="5 12" id="KW-0732">Signal</keyword>
<keyword evidence="2 10" id="KW-0813">Transport</keyword>
<dbReference type="Proteomes" id="UP000185678">
    <property type="component" value="Unassembled WGS sequence"/>
</dbReference>
<dbReference type="STRING" id="80876.SAMN05421779_105195"/>
<evidence type="ECO:0000256" key="9">
    <source>
        <dbReference type="ARBA" id="ARBA00023237"/>
    </source>
</evidence>
<dbReference type="InterPro" id="IPR039426">
    <property type="entry name" value="TonB-dep_rcpt-like"/>
</dbReference>
<name>A0A1N7NKT1_9PROT</name>
<evidence type="ECO:0000256" key="12">
    <source>
        <dbReference type="SAM" id="SignalP"/>
    </source>
</evidence>
<evidence type="ECO:0000256" key="10">
    <source>
        <dbReference type="PROSITE-ProRule" id="PRU01360"/>
    </source>
</evidence>
<evidence type="ECO:0000259" key="13">
    <source>
        <dbReference type="Pfam" id="PF00593"/>
    </source>
</evidence>
<dbReference type="SUPFAM" id="SSF56935">
    <property type="entry name" value="Porins"/>
    <property type="match status" value="1"/>
</dbReference>
<keyword evidence="7 11" id="KW-0798">TonB box</keyword>
<evidence type="ECO:0000256" key="5">
    <source>
        <dbReference type="ARBA" id="ARBA00022729"/>
    </source>
</evidence>
<dbReference type="RefSeq" id="WP_084194865.1">
    <property type="nucleotide sequence ID" value="NZ_FTOA01000005.1"/>
</dbReference>
<comment type="similarity">
    <text evidence="10 11">Belongs to the TonB-dependent receptor family.</text>
</comment>
<dbReference type="GO" id="GO:0015344">
    <property type="term" value="F:siderophore uptake transmembrane transporter activity"/>
    <property type="evidence" value="ECO:0007669"/>
    <property type="project" value="TreeGrafter"/>
</dbReference>
<evidence type="ECO:0000256" key="1">
    <source>
        <dbReference type="ARBA" id="ARBA00004571"/>
    </source>
</evidence>
<dbReference type="PANTHER" id="PTHR30069:SF53">
    <property type="entry name" value="COLICIN I RECEPTOR-RELATED"/>
    <property type="match status" value="1"/>
</dbReference>
<dbReference type="InterPro" id="IPR036942">
    <property type="entry name" value="Beta-barrel_TonB_sf"/>
</dbReference>
<dbReference type="InterPro" id="IPR037066">
    <property type="entry name" value="Plug_dom_sf"/>
</dbReference>
<evidence type="ECO:0000256" key="8">
    <source>
        <dbReference type="ARBA" id="ARBA00023136"/>
    </source>
</evidence>
<dbReference type="AlphaFoldDB" id="A0A1N7NKT1"/>
<protein>
    <submittedName>
        <fullName evidence="15">Iron complex outermembrane recepter protein</fullName>
    </submittedName>
</protein>
<feature type="chain" id="PRO_5013292294" evidence="12">
    <location>
        <begin position="30"/>
        <end position="761"/>
    </location>
</feature>
<evidence type="ECO:0000313" key="16">
    <source>
        <dbReference type="Proteomes" id="UP000185678"/>
    </source>
</evidence>
<dbReference type="InterPro" id="IPR000531">
    <property type="entry name" value="Beta-barrel_TonB"/>
</dbReference>
<dbReference type="Gene3D" id="2.40.170.20">
    <property type="entry name" value="TonB-dependent receptor, beta-barrel domain"/>
    <property type="match status" value="1"/>
</dbReference>
<keyword evidence="6" id="KW-0406">Ion transport</keyword>
<keyword evidence="8 10" id="KW-0472">Membrane</keyword>
<evidence type="ECO:0000259" key="14">
    <source>
        <dbReference type="Pfam" id="PF07715"/>
    </source>
</evidence>
<dbReference type="GO" id="GO:0044718">
    <property type="term" value="P:siderophore transmembrane transport"/>
    <property type="evidence" value="ECO:0007669"/>
    <property type="project" value="TreeGrafter"/>
</dbReference>
<organism evidence="15 16">
    <name type="scientific">Insolitispirillum peregrinum</name>
    <dbReference type="NCBI Taxonomy" id="80876"/>
    <lineage>
        <taxon>Bacteria</taxon>
        <taxon>Pseudomonadati</taxon>
        <taxon>Pseudomonadota</taxon>
        <taxon>Alphaproteobacteria</taxon>
        <taxon>Rhodospirillales</taxon>
        <taxon>Novispirillaceae</taxon>
        <taxon>Insolitispirillum</taxon>
    </lineage>
</organism>
<dbReference type="Gene3D" id="2.170.130.10">
    <property type="entry name" value="TonB-dependent receptor, plug domain"/>
    <property type="match status" value="1"/>
</dbReference>
<feature type="domain" description="TonB-dependent receptor-like beta-barrel" evidence="13">
    <location>
        <begin position="297"/>
        <end position="736"/>
    </location>
</feature>
<reference evidence="15 16" key="1">
    <citation type="submission" date="2017-01" db="EMBL/GenBank/DDBJ databases">
        <authorList>
            <person name="Mah S.A."/>
            <person name="Swanson W.J."/>
            <person name="Moy G.W."/>
            <person name="Vacquier V.D."/>
        </authorList>
    </citation>
    <scope>NUCLEOTIDE SEQUENCE [LARGE SCALE GENOMIC DNA]</scope>
    <source>
        <strain evidence="15 16">DSM 11589</strain>
    </source>
</reference>
<dbReference type="EMBL" id="FTOA01000005">
    <property type="protein sequence ID" value="SIS98922.1"/>
    <property type="molecule type" value="Genomic_DNA"/>
</dbReference>
<dbReference type="GO" id="GO:0009279">
    <property type="term" value="C:cell outer membrane"/>
    <property type="evidence" value="ECO:0007669"/>
    <property type="project" value="UniProtKB-SubCell"/>
</dbReference>
<evidence type="ECO:0000256" key="3">
    <source>
        <dbReference type="ARBA" id="ARBA00022452"/>
    </source>
</evidence>
<keyword evidence="3 10" id="KW-1134">Transmembrane beta strand</keyword>
<evidence type="ECO:0000256" key="11">
    <source>
        <dbReference type="RuleBase" id="RU003357"/>
    </source>
</evidence>
<dbReference type="PROSITE" id="PS52016">
    <property type="entry name" value="TONB_DEPENDENT_REC_3"/>
    <property type="match status" value="1"/>
</dbReference>
<evidence type="ECO:0000256" key="4">
    <source>
        <dbReference type="ARBA" id="ARBA00022692"/>
    </source>
</evidence>
<evidence type="ECO:0000256" key="2">
    <source>
        <dbReference type="ARBA" id="ARBA00022448"/>
    </source>
</evidence>
<evidence type="ECO:0000313" key="15">
    <source>
        <dbReference type="EMBL" id="SIS98922.1"/>
    </source>
</evidence>
<dbReference type="Pfam" id="PF00593">
    <property type="entry name" value="TonB_dep_Rec_b-barrel"/>
    <property type="match status" value="1"/>
</dbReference>
<keyword evidence="4 10" id="KW-0812">Transmembrane</keyword>
<accession>A0A1N7NKT1</accession>
<dbReference type="PANTHER" id="PTHR30069">
    <property type="entry name" value="TONB-DEPENDENT OUTER MEMBRANE RECEPTOR"/>
    <property type="match status" value="1"/>
</dbReference>
<dbReference type="InterPro" id="IPR012910">
    <property type="entry name" value="Plug_dom"/>
</dbReference>
<feature type="domain" description="TonB-dependent receptor plug" evidence="14">
    <location>
        <begin position="60"/>
        <end position="172"/>
    </location>
</feature>
<feature type="signal peptide" evidence="12">
    <location>
        <begin position="1"/>
        <end position="29"/>
    </location>
</feature>
<evidence type="ECO:0000256" key="6">
    <source>
        <dbReference type="ARBA" id="ARBA00023065"/>
    </source>
</evidence>
<dbReference type="Pfam" id="PF07715">
    <property type="entry name" value="Plug"/>
    <property type="match status" value="1"/>
</dbReference>
<keyword evidence="9 10" id="KW-0998">Cell outer membrane</keyword>
<comment type="subcellular location">
    <subcellularLocation>
        <location evidence="1 10">Cell outer membrane</location>
        <topology evidence="1 10">Multi-pass membrane protein</topology>
    </subcellularLocation>
</comment>
<keyword evidence="16" id="KW-1185">Reference proteome</keyword>
<evidence type="ECO:0000256" key="7">
    <source>
        <dbReference type="ARBA" id="ARBA00023077"/>
    </source>
</evidence>
<dbReference type="CDD" id="cd01347">
    <property type="entry name" value="ligand_gated_channel"/>
    <property type="match status" value="1"/>
</dbReference>
<sequence length="761" mass="83023">MMMMAVKNRRQHLLAGVCGVVLCSSPVLAAQTQDSPPDDGAALELGDVVVSASKPLVPATVPAVVKTLDKQEIDQTVNAVTAAETIKYQPSIVVRERYIGDRNGILSMRTNGTTSSAQTAVYADEMLISNYLGNSYGYPPRWGMVSPEEIERVNIIYGPFSVLYPGNSIGGVVVLETKVPDKTEFHGSAQLIQQSYDLYNSKKTVTGDHLTASAAGKVSDRLHIRLGADHLDNQGQPMSFATATTTTTGVGQTVTGYAQDISEKGLNRYVFGATSIDHSIQDNGKLKLVYDVTPTLTATYQVGLWSNDSDTSVQSYLTGANGKPLYNGKVNIGGKVYSVSMNPSQSDSLHLMNGVALKQDAGGTFDWAVDASLYSYLTDETRAATNYGNSSVGTITSMNGSGWASANVGGIWRPDGNRQSRHEVSVGYHVDQYSLDQTVSNTLEWQKGTESSFKSSSEGKTRTQALYVQDVWRVHPDWTLTLGGRGERWEAFDGSNHSAASDANYENRSATTFSPKAALAYQSSPEWSHRLSVGRAYRFPTVTEMFQQITSGSTIITGNPDLQPERAWAYDFTNEYAVNDGTWRVSLFQENVHSALISQTDTALNTTTYQNVESLRMRGIETAFTQNGVVWDQLDLSGSVTYTDSEILKNPTNLTSEGRQVPRIPEWRASLTATWHQDDDLSYSGGLRYASASYSNLDNSDINHGVYGGNSEYLIADAKVNYKLTDWVTLNGGIDNAFATRAYVYHPYPSTTLFAGVKVDY</sequence>
<proteinExistence type="inferred from homology"/>